<keyword evidence="1" id="KW-0472">Membrane</keyword>
<gene>
    <name evidence="2" type="ORF">CLV62_10470</name>
</gene>
<proteinExistence type="predicted"/>
<keyword evidence="1" id="KW-1133">Transmembrane helix</keyword>
<dbReference type="EMBL" id="QICL01000004">
    <property type="protein sequence ID" value="PXV66810.1"/>
    <property type="molecule type" value="Genomic_DNA"/>
</dbReference>
<sequence length="58" mass="7083">MKKNMSKQKDERKERILYVVFIIMLIISFFSTCIKPLFIKDKDPEKTEYEINSRLRLN</sequence>
<feature type="transmembrane region" description="Helical" evidence="1">
    <location>
        <begin position="16"/>
        <end position="39"/>
    </location>
</feature>
<accession>A0A2V3PR49</accession>
<evidence type="ECO:0000313" key="3">
    <source>
        <dbReference type="Proteomes" id="UP000247973"/>
    </source>
</evidence>
<comment type="caution">
    <text evidence="2">The sequence shown here is derived from an EMBL/GenBank/DDBJ whole genome shotgun (WGS) entry which is preliminary data.</text>
</comment>
<keyword evidence="1" id="KW-0812">Transmembrane</keyword>
<name>A0A2V3PR49_9BACT</name>
<evidence type="ECO:0000313" key="2">
    <source>
        <dbReference type="EMBL" id="PXV66810.1"/>
    </source>
</evidence>
<organism evidence="2 3">
    <name type="scientific">Dysgonomonas alginatilytica</name>
    <dbReference type="NCBI Taxonomy" id="1605892"/>
    <lineage>
        <taxon>Bacteria</taxon>
        <taxon>Pseudomonadati</taxon>
        <taxon>Bacteroidota</taxon>
        <taxon>Bacteroidia</taxon>
        <taxon>Bacteroidales</taxon>
        <taxon>Dysgonomonadaceae</taxon>
        <taxon>Dysgonomonas</taxon>
    </lineage>
</organism>
<evidence type="ECO:0000256" key="1">
    <source>
        <dbReference type="SAM" id="Phobius"/>
    </source>
</evidence>
<dbReference type="AlphaFoldDB" id="A0A2V3PR49"/>
<protein>
    <submittedName>
        <fullName evidence="2">Uncharacterized protein</fullName>
    </submittedName>
</protein>
<keyword evidence="3" id="KW-1185">Reference proteome</keyword>
<dbReference type="Proteomes" id="UP000247973">
    <property type="component" value="Unassembled WGS sequence"/>
</dbReference>
<reference evidence="2 3" key="1">
    <citation type="submission" date="2018-03" db="EMBL/GenBank/DDBJ databases">
        <title>Genomic Encyclopedia of Archaeal and Bacterial Type Strains, Phase II (KMG-II): from individual species to whole genera.</title>
        <authorList>
            <person name="Goeker M."/>
        </authorList>
    </citation>
    <scope>NUCLEOTIDE SEQUENCE [LARGE SCALE GENOMIC DNA]</scope>
    <source>
        <strain evidence="2 3">DSM 100214</strain>
    </source>
</reference>